<evidence type="ECO:0000256" key="3">
    <source>
        <dbReference type="ARBA" id="ARBA00022448"/>
    </source>
</evidence>
<organism evidence="10 11">
    <name type="scientific">Pedobacter cryotolerans</name>
    <dbReference type="NCBI Taxonomy" id="2571270"/>
    <lineage>
        <taxon>Bacteria</taxon>
        <taxon>Pseudomonadati</taxon>
        <taxon>Bacteroidota</taxon>
        <taxon>Sphingobacteriia</taxon>
        <taxon>Sphingobacteriales</taxon>
        <taxon>Sphingobacteriaceae</taxon>
        <taxon>Pedobacter</taxon>
    </lineage>
</organism>
<dbReference type="PANTHER" id="PTHR30026">
    <property type="entry name" value="OUTER MEMBRANE PROTEIN TOLC"/>
    <property type="match status" value="1"/>
</dbReference>
<dbReference type="PANTHER" id="PTHR30026:SF20">
    <property type="entry name" value="OUTER MEMBRANE PROTEIN TOLC"/>
    <property type="match status" value="1"/>
</dbReference>
<evidence type="ECO:0000256" key="2">
    <source>
        <dbReference type="ARBA" id="ARBA00007613"/>
    </source>
</evidence>
<comment type="subcellular location">
    <subcellularLocation>
        <location evidence="1">Cell outer membrane</location>
    </subcellularLocation>
</comment>
<reference evidence="10 11" key="1">
    <citation type="submission" date="2019-04" db="EMBL/GenBank/DDBJ databases">
        <title>Pedobacter sp. AR-2-6 sp. nov., isolated from Arctic soil.</title>
        <authorList>
            <person name="Dahal R.H."/>
            <person name="Kim D.-U."/>
        </authorList>
    </citation>
    <scope>NUCLEOTIDE SEQUENCE [LARGE SCALE GENOMIC DNA]</scope>
    <source>
        <strain evidence="10 11">AR-2-6</strain>
    </source>
</reference>
<feature type="signal peptide" evidence="9">
    <location>
        <begin position="1"/>
        <end position="28"/>
    </location>
</feature>
<sequence>MIHATKNSLLTKLSLVFTLIFVAFTAQKSTAQEVITIQQAVENTLKNNLQIKQAQFSAAISDENLTQSKNALYPTVNGNANVNKNFGRSIDPSTNTFISQQFTGASGNLSAGVDLFQGFQKMNQIKQNRILLDADKTNVEKVKNDLILQVVTAYMQILFNRDLLKASKQQLEVAKQTLNREQALLDAGTKTIADISQAKSQVATSELDVTNAQNNLSISYLTLNQLMEMPPQNTFEVQAPMVTESANIGDENTIAEVYNNALNTFPDVKLAALRTAAAEKEIAIAKGAYTPRLSLNAGLGSNYSSGRQSVTDINNGFRQDTIGRVGSTNQAVVRDVPDIIRTLANQQFFSQIRDNFNQSVGINLSIPIFNGYAVRSNVRRAKLQYQNTQVQEQLTKNNLNRVISQAVVDLKAAQGRYQSTTNVFNAQKDAFYAVEQRYEQGLVNSLDFSTSQTNRNRAEIDMIQAKYDLIFRAKVIDYYLGKQITF</sequence>
<evidence type="ECO:0000256" key="4">
    <source>
        <dbReference type="ARBA" id="ARBA00022452"/>
    </source>
</evidence>
<dbReference type="OrthoDB" id="9811587at2"/>
<keyword evidence="9" id="KW-0732">Signal</keyword>
<dbReference type="Pfam" id="PF02321">
    <property type="entry name" value="OEP"/>
    <property type="match status" value="2"/>
</dbReference>
<feature type="chain" id="PRO_5020238295" evidence="9">
    <location>
        <begin position="29"/>
        <end position="486"/>
    </location>
</feature>
<evidence type="ECO:0000313" key="11">
    <source>
        <dbReference type="Proteomes" id="UP000310477"/>
    </source>
</evidence>
<keyword evidence="6" id="KW-0472">Membrane</keyword>
<feature type="coiled-coil region" evidence="8">
    <location>
        <begin position="161"/>
        <end position="215"/>
    </location>
</feature>
<keyword evidence="4" id="KW-1134">Transmembrane beta strand</keyword>
<dbReference type="GO" id="GO:1990281">
    <property type="term" value="C:efflux pump complex"/>
    <property type="evidence" value="ECO:0007669"/>
    <property type="project" value="TreeGrafter"/>
</dbReference>
<protein>
    <submittedName>
        <fullName evidence="10">TolC family protein</fullName>
    </submittedName>
</protein>
<keyword evidence="5" id="KW-0812">Transmembrane</keyword>
<evidence type="ECO:0000256" key="9">
    <source>
        <dbReference type="SAM" id="SignalP"/>
    </source>
</evidence>
<evidence type="ECO:0000313" key="10">
    <source>
        <dbReference type="EMBL" id="TKB97486.1"/>
    </source>
</evidence>
<evidence type="ECO:0000256" key="7">
    <source>
        <dbReference type="ARBA" id="ARBA00023237"/>
    </source>
</evidence>
<dbReference type="SUPFAM" id="SSF56954">
    <property type="entry name" value="Outer membrane efflux proteins (OEP)"/>
    <property type="match status" value="1"/>
</dbReference>
<gene>
    <name evidence="10" type="ORF">FA045_16120</name>
</gene>
<evidence type="ECO:0000256" key="1">
    <source>
        <dbReference type="ARBA" id="ARBA00004442"/>
    </source>
</evidence>
<dbReference type="InterPro" id="IPR051906">
    <property type="entry name" value="TolC-like"/>
</dbReference>
<dbReference type="AlphaFoldDB" id="A0A4U1BYD0"/>
<comment type="caution">
    <text evidence="10">The sequence shown here is derived from an EMBL/GenBank/DDBJ whole genome shotgun (WGS) entry which is preliminary data.</text>
</comment>
<dbReference type="EMBL" id="SWBO01000011">
    <property type="protein sequence ID" value="TKB97486.1"/>
    <property type="molecule type" value="Genomic_DNA"/>
</dbReference>
<evidence type="ECO:0000256" key="8">
    <source>
        <dbReference type="SAM" id="Coils"/>
    </source>
</evidence>
<evidence type="ECO:0000256" key="5">
    <source>
        <dbReference type="ARBA" id="ARBA00022692"/>
    </source>
</evidence>
<dbReference type="GO" id="GO:0015288">
    <property type="term" value="F:porin activity"/>
    <property type="evidence" value="ECO:0007669"/>
    <property type="project" value="TreeGrafter"/>
</dbReference>
<keyword evidence="7" id="KW-0998">Cell outer membrane</keyword>
<dbReference type="Proteomes" id="UP000310477">
    <property type="component" value="Unassembled WGS sequence"/>
</dbReference>
<accession>A0A4U1BYD0</accession>
<dbReference type="InterPro" id="IPR003423">
    <property type="entry name" value="OMP_efflux"/>
</dbReference>
<dbReference type="GO" id="GO:0015562">
    <property type="term" value="F:efflux transmembrane transporter activity"/>
    <property type="evidence" value="ECO:0007669"/>
    <property type="project" value="InterPro"/>
</dbReference>
<dbReference type="Gene3D" id="1.20.1600.10">
    <property type="entry name" value="Outer membrane efflux proteins (OEP)"/>
    <property type="match status" value="1"/>
</dbReference>
<keyword evidence="8" id="KW-0175">Coiled coil</keyword>
<keyword evidence="11" id="KW-1185">Reference proteome</keyword>
<dbReference type="GO" id="GO:0009279">
    <property type="term" value="C:cell outer membrane"/>
    <property type="evidence" value="ECO:0007669"/>
    <property type="project" value="UniProtKB-SubCell"/>
</dbReference>
<evidence type="ECO:0000256" key="6">
    <source>
        <dbReference type="ARBA" id="ARBA00023136"/>
    </source>
</evidence>
<keyword evidence="3" id="KW-0813">Transport</keyword>
<dbReference type="RefSeq" id="WP_136878113.1">
    <property type="nucleotide sequence ID" value="NZ_SWBO01000011.1"/>
</dbReference>
<comment type="similarity">
    <text evidence="2">Belongs to the outer membrane factor (OMF) (TC 1.B.17) family.</text>
</comment>
<name>A0A4U1BYD0_9SPHI</name>
<proteinExistence type="inferred from homology"/>